<dbReference type="OrthoDB" id="6357003at2759"/>
<accession>A0A5B7FY72</accession>
<organism evidence="1 2">
    <name type="scientific">Portunus trituberculatus</name>
    <name type="common">Swimming crab</name>
    <name type="synonym">Neptunus trituberculatus</name>
    <dbReference type="NCBI Taxonomy" id="210409"/>
    <lineage>
        <taxon>Eukaryota</taxon>
        <taxon>Metazoa</taxon>
        <taxon>Ecdysozoa</taxon>
        <taxon>Arthropoda</taxon>
        <taxon>Crustacea</taxon>
        <taxon>Multicrustacea</taxon>
        <taxon>Malacostraca</taxon>
        <taxon>Eumalacostraca</taxon>
        <taxon>Eucarida</taxon>
        <taxon>Decapoda</taxon>
        <taxon>Pleocyemata</taxon>
        <taxon>Brachyura</taxon>
        <taxon>Eubrachyura</taxon>
        <taxon>Portunoidea</taxon>
        <taxon>Portunidae</taxon>
        <taxon>Portuninae</taxon>
        <taxon>Portunus</taxon>
    </lineage>
</organism>
<reference evidence="1 2" key="1">
    <citation type="submission" date="2019-05" db="EMBL/GenBank/DDBJ databases">
        <title>Another draft genome of Portunus trituberculatus and its Hox gene families provides insights of decapod evolution.</title>
        <authorList>
            <person name="Jeong J.-H."/>
            <person name="Song I."/>
            <person name="Kim S."/>
            <person name="Choi T."/>
            <person name="Kim D."/>
            <person name="Ryu S."/>
            <person name="Kim W."/>
        </authorList>
    </citation>
    <scope>NUCLEOTIDE SEQUENCE [LARGE SCALE GENOMIC DNA]</scope>
    <source>
        <tissue evidence="1">Muscle</tissue>
    </source>
</reference>
<dbReference type="EMBL" id="VSRR010008764">
    <property type="protein sequence ID" value="MPC49264.1"/>
    <property type="molecule type" value="Genomic_DNA"/>
</dbReference>
<evidence type="ECO:0000313" key="1">
    <source>
        <dbReference type="EMBL" id="MPC49264.1"/>
    </source>
</evidence>
<gene>
    <name evidence="1" type="ORF">E2C01_043062</name>
</gene>
<proteinExistence type="predicted"/>
<keyword evidence="2" id="KW-1185">Reference proteome</keyword>
<dbReference type="Proteomes" id="UP000324222">
    <property type="component" value="Unassembled WGS sequence"/>
</dbReference>
<evidence type="ECO:0000313" key="2">
    <source>
        <dbReference type="Proteomes" id="UP000324222"/>
    </source>
</evidence>
<sequence length="87" mass="9824">MIRVITGLQDVTIAIDNKIMGSEFLLQVLAQKVRPIADPLVMFLKVRLYPPKPSTVKDTTVQVSLDNPLLYISSSRIQKEDFKVHSN</sequence>
<comment type="caution">
    <text evidence="1">The sequence shown here is derived from an EMBL/GenBank/DDBJ whole genome shotgun (WGS) entry which is preliminary data.</text>
</comment>
<name>A0A5B7FY72_PORTR</name>
<dbReference type="AlphaFoldDB" id="A0A5B7FY72"/>
<protein>
    <submittedName>
        <fullName evidence="1">Uncharacterized protein</fullName>
    </submittedName>
</protein>